<sequence length="225" mass="24881">MGLGMLTGKLVTFEGPDGAGKTSALNAIVTDLQAQLGDRLVVTREPGGNQISEAIRQIILDRKNTMMDDRTEALLYAAARRQHIVETILPALKQDKLVLCDRYIDSSIAYQGAGRGIGEQAVYDMNQFATEGLTPDLTLYFDVDAEVGLQRIQTHRQDEINRLDVEALSFHHKVQAAYLKLLAQYPDRIKRLDASQPLEQVVTQALQVLTTTLPQYLATEGKSNA</sequence>
<evidence type="ECO:0000256" key="4">
    <source>
        <dbReference type="ARBA" id="ARBA00022679"/>
    </source>
</evidence>
<evidence type="ECO:0000256" key="7">
    <source>
        <dbReference type="ARBA" id="ARBA00022777"/>
    </source>
</evidence>
<dbReference type="InterPro" id="IPR039430">
    <property type="entry name" value="Thymidylate_kin-like_dom"/>
</dbReference>
<dbReference type="NCBIfam" id="TIGR00041">
    <property type="entry name" value="DTMP_kinase"/>
    <property type="match status" value="1"/>
</dbReference>
<name>A0A0R2NJY4_9LACO</name>
<evidence type="ECO:0000256" key="5">
    <source>
        <dbReference type="ARBA" id="ARBA00022727"/>
    </source>
</evidence>
<keyword evidence="7 11" id="KW-0418">Kinase</keyword>
<evidence type="ECO:0000256" key="6">
    <source>
        <dbReference type="ARBA" id="ARBA00022741"/>
    </source>
</evidence>
<keyword evidence="14" id="KW-1185">Reference proteome</keyword>
<dbReference type="GO" id="GO:0006227">
    <property type="term" value="P:dUDP biosynthetic process"/>
    <property type="evidence" value="ECO:0007669"/>
    <property type="project" value="TreeGrafter"/>
</dbReference>
<evidence type="ECO:0000313" key="14">
    <source>
        <dbReference type="Proteomes" id="UP000050920"/>
    </source>
</evidence>
<dbReference type="InterPro" id="IPR018094">
    <property type="entry name" value="Thymidylate_kinase"/>
</dbReference>
<keyword evidence="8 11" id="KW-0067">ATP-binding</keyword>
<evidence type="ECO:0000256" key="1">
    <source>
        <dbReference type="ARBA" id="ARBA00009776"/>
    </source>
</evidence>
<evidence type="ECO:0000256" key="8">
    <source>
        <dbReference type="ARBA" id="ARBA00022840"/>
    </source>
</evidence>
<comment type="caution">
    <text evidence="13">The sequence shown here is derived from an EMBL/GenBank/DDBJ whole genome shotgun (WGS) entry which is preliminary data.</text>
</comment>
<dbReference type="Pfam" id="PF02223">
    <property type="entry name" value="Thymidylate_kin"/>
    <property type="match status" value="1"/>
</dbReference>
<dbReference type="GO" id="GO:0006233">
    <property type="term" value="P:dTDP biosynthetic process"/>
    <property type="evidence" value="ECO:0007669"/>
    <property type="project" value="InterPro"/>
</dbReference>
<feature type="domain" description="Thymidylate kinase-like" evidence="12">
    <location>
        <begin position="13"/>
        <end position="204"/>
    </location>
</feature>
<dbReference type="FunFam" id="3.40.50.300:FF:000225">
    <property type="entry name" value="Thymidylate kinase"/>
    <property type="match status" value="1"/>
</dbReference>
<dbReference type="PANTHER" id="PTHR10344:SF4">
    <property type="entry name" value="UMP-CMP KINASE 2, MITOCHONDRIAL"/>
    <property type="match status" value="1"/>
</dbReference>
<dbReference type="Proteomes" id="UP000050920">
    <property type="component" value="Unassembled WGS sequence"/>
</dbReference>
<dbReference type="GO" id="GO:0005829">
    <property type="term" value="C:cytosol"/>
    <property type="evidence" value="ECO:0007669"/>
    <property type="project" value="TreeGrafter"/>
</dbReference>
<evidence type="ECO:0000256" key="10">
    <source>
        <dbReference type="ARBA" id="ARBA00057735"/>
    </source>
</evidence>
<reference evidence="13 14" key="1">
    <citation type="journal article" date="2015" name="Genome Announc.">
        <title>Expanding the biotechnology potential of lactobacilli through comparative genomics of 213 strains and associated genera.</title>
        <authorList>
            <person name="Sun Z."/>
            <person name="Harris H.M."/>
            <person name="McCann A."/>
            <person name="Guo C."/>
            <person name="Argimon S."/>
            <person name="Zhang W."/>
            <person name="Yang X."/>
            <person name="Jeffery I.B."/>
            <person name="Cooney J.C."/>
            <person name="Kagawa T.F."/>
            <person name="Liu W."/>
            <person name="Song Y."/>
            <person name="Salvetti E."/>
            <person name="Wrobel A."/>
            <person name="Rasinkangas P."/>
            <person name="Parkhill J."/>
            <person name="Rea M.C."/>
            <person name="O'Sullivan O."/>
            <person name="Ritari J."/>
            <person name="Douillard F.P."/>
            <person name="Paul Ross R."/>
            <person name="Yang R."/>
            <person name="Briner A.E."/>
            <person name="Felis G.E."/>
            <person name="de Vos W.M."/>
            <person name="Barrangou R."/>
            <person name="Klaenhammer T.R."/>
            <person name="Caufield P.W."/>
            <person name="Cui Y."/>
            <person name="Zhang H."/>
            <person name="O'Toole P.W."/>
        </authorList>
    </citation>
    <scope>NUCLEOTIDE SEQUENCE [LARGE SCALE GENOMIC DNA]</scope>
    <source>
        <strain evidence="13 14">DSM 21115</strain>
    </source>
</reference>
<dbReference type="HAMAP" id="MF_00165">
    <property type="entry name" value="Thymidylate_kinase"/>
    <property type="match status" value="1"/>
</dbReference>
<dbReference type="InterPro" id="IPR027417">
    <property type="entry name" value="P-loop_NTPase"/>
</dbReference>
<evidence type="ECO:0000313" key="13">
    <source>
        <dbReference type="EMBL" id="KRO24051.1"/>
    </source>
</evidence>
<evidence type="ECO:0000256" key="9">
    <source>
        <dbReference type="ARBA" id="ARBA00048743"/>
    </source>
</evidence>
<dbReference type="PROSITE" id="PS01331">
    <property type="entry name" value="THYMIDYLATE_KINASE"/>
    <property type="match status" value="1"/>
</dbReference>
<dbReference type="SUPFAM" id="SSF52540">
    <property type="entry name" value="P-loop containing nucleoside triphosphate hydrolases"/>
    <property type="match status" value="1"/>
</dbReference>
<proteinExistence type="inferred from homology"/>
<dbReference type="CDD" id="cd01672">
    <property type="entry name" value="TMPK"/>
    <property type="match status" value="1"/>
</dbReference>
<organism evidence="13 14">
    <name type="scientific">Lactiplantibacillus fabifermentans DSM 21115</name>
    <dbReference type="NCBI Taxonomy" id="1413187"/>
    <lineage>
        <taxon>Bacteria</taxon>
        <taxon>Bacillati</taxon>
        <taxon>Bacillota</taxon>
        <taxon>Bacilli</taxon>
        <taxon>Lactobacillales</taxon>
        <taxon>Lactobacillaceae</taxon>
        <taxon>Lactiplantibacillus</taxon>
    </lineage>
</organism>
<accession>A0A0R2NJY4</accession>
<keyword evidence="5 11" id="KW-0545">Nucleotide biosynthesis</keyword>
<comment type="function">
    <text evidence="10 11">Phosphorylation of dTMP to form dTDP in both de novo and salvage pathways of dTTP synthesis.</text>
</comment>
<evidence type="ECO:0000259" key="12">
    <source>
        <dbReference type="Pfam" id="PF02223"/>
    </source>
</evidence>
<keyword evidence="6 11" id="KW-0547">Nucleotide-binding</keyword>
<protein>
    <recommendedName>
        <fullName evidence="3 11">Thymidylate kinase</fullName>
        <ecNumber evidence="2 11">2.7.4.9</ecNumber>
    </recommendedName>
    <alternativeName>
        <fullName evidence="11">dTMP kinase</fullName>
    </alternativeName>
</protein>
<dbReference type="AlphaFoldDB" id="A0A0R2NJY4"/>
<evidence type="ECO:0000256" key="3">
    <source>
        <dbReference type="ARBA" id="ARBA00017144"/>
    </source>
</evidence>
<dbReference type="GO" id="GO:0004798">
    <property type="term" value="F:dTMP kinase activity"/>
    <property type="evidence" value="ECO:0007669"/>
    <property type="project" value="UniProtKB-UniRule"/>
</dbReference>
<feature type="binding site" evidence="11">
    <location>
        <begin position="15"/>
        <end position="22"/>
    </location>
    <ligand>
        <name>ATP</name>
        <dbReference type="ChEBI" id="CHEBI:30616"/>
    </ligand>
</feature>
<dbReference type="GO" id="GO:0006235">
    <property type="term" value="P:dTTP biosynthetic process"/>
    <property type="evidence" value="ECO:0007669"/>
    <property type="project" value="UniProtKB-UniRule"/>
</dbReference>
<dbReference type="EMBL" id="AYGX02000165">
    <property type="protein sequence ID" value="KRO24051.1"/>
    <property type="molecule type" value="Genomic_DNA"/>
</dbReference>
<keyword evidence="4 11" id="KW-0808">Transferase</keyword>
<dbReference type="PANTHER" id="PTHR10344">
    <property type="entry name" value="THYMIDYLATE KINASE"/>
    <property type="match status" value="1"/>
</dbReference>
<comment type="catalytic activity">
    <reaction evidence="9 11">
        <text>dTMP + ATP = dTDP + ADP</text>
        <dbReference type="Rhea" id="RHEA:13517"/>
        <dbReference type="ChEBI" id="CHEBI:30616"/>
        <dbReference type="ChEBI" id="CHEBI:58369"/>
        <dbReference type="ChEBI" id="CHEBI:63528"/>
        <dbReference type="ChEBI" id="CHEBI:456216"/>
        <dbReference type="EC" id="2.7.4.9"/>
    </reaction>
</comment>
<evidence type="ECO:0000256" key="2">
    <source>
        <dbReference type="ARBA" id="ARBA00012980"/>
    </source>
</evidence>
<comment type="similarity">
    <text evidence="1 11">Belongs to the thymidylate kinase family.</text>
</comment>
<evidence type="ECO:0000256" key="11">
    <source>
        <dbReference type="HAMAP-Rule" id="MF_00165"/>
    </source>
</evidence>
<dbReference type="GO" id="GO:0005524">
    <property type="term" value="F:ATP binding"/>
    <property type="evidence" value="ECO:0007669"/>
    <property type="project" value="UniProtKB-UniRule"/>
</dbReference>
<dbReference type="InterPro" id="IPR018095">
    <property type="entry name" value="Thymidylate_kin_CS"/>
</dbReference>
<dbReference type="Gene3D" id="3.40.50.300">
    <property type="entry name" value="P-loop containing nucleotide triphosphate hydrolases"/>
    <property type="match status" value="1"/>
</dbReference>
<gene>
    <name evidence="11" type="primary">tmk</name>
    <name evidence="13" type="ORF">DY78_GL001716</name>
</gene>
<dbReference type="EC" id="2.7.4.9" evidence="2 11"/>